<organism evidence="1 2">
    <name type="scientific">Streptococcus sanguinis</name>
    <dbReference type="NCBI Taxonomy" id="1305"/>
    <lineage>
        <taxon>Bacteria</taxon>
        <taxon>Bacillati</taxon>
        <taxon>Bacillota</taxon>
        <taxon>Bacilli</taxon>
        <taxon>Lactobacillales</taxon>
        <taxon>Streptococcaceae</taxon>
        <taxon>Streptococcus</taxon>
    </lineage>
</organism>
<gene>
    <name evidence="1" type="ORF">EII39_10035</name>
</gene>
<evidence type="ECO:0008006" key="3">
    <source>
        <dbReference type="Google" id="ProtNLM"/>
    </source>
</evidence>
<name>A0A3P1S1E5_STRSA</name>
<proteinExistence type="predicted"/>
<evidence type="ECO:0000313" key="1">
    <source>
        <dbReference type="EMBL" id="RRC90953.1"/>
    </source>
</evidence>
<comment type="caution">
    <text evidence="1">The sequence shown here is derived from an EMBL/GenBank/DDBJ whole genome shotgun (WGS) entry which is preliminary data.</text>
</comment>
<protein>
    <recommendedName>
        <fullName evidence="3">Alpha/beta hydrolase</fullName>
    </recommendedName>
</protein>
<sequence length="220" mass="25326">MGKSAMSKMKQYLDKLDALSPDQTMLKSSKVLLFLSGSSHLESTSLTAGQLKFLEQICPSDFSVVPSNFPFNQRFEHERQTQVSLLTASISNIRYYWHTLYNSRFQEALQRHLSPLLDAEEAVIICKSSGLNMLTQWLEDLGEEKLPFRLRVIALGSVSRRLLNRKDIDLLVIKGKKDIYSRFLDGHPADVVVDSNHFDYEYREDVKGLVHDWIRKSDKD</sequence>
<dbReference type="EMBL" id="RQZI01000013">
    <property type="protein sequence ID" value="RRC90953.1"/>
    <property type="molecule type" value="Genomic_DNA"/>
</dbReference>
<dbReference type="AlphaFoldDB" id="A0A3P1S1E5"/>
<accession>A0A3P1S1E5</accession>
<reference evidence="1 2" key="1">
    <citation type="submission" date="2018-11" db="EMBL/GenBank/DDBJ databases">
        <title>Genomes From Bacteria Associated with the Canine Oral Cavity: a Test Case for Automated Genome-Based Taxonomic Assignment.</title>
        <authorList>
            <person name="Coil D.A."/>
            <person name="Jospin G."/>
            <person name="Darling A.E."/>
            <person name="Wallis C."/>
            <person name="Davis I.J."/>
            <person name="Harris S."/>
            <person name="Eisen J.A."/>
            <person name="Holcombe L.J."/>
            <person name="O'Flynn C."/>
        </authorList>
    </citation>
    <scope>NUCLEOTIDE SEQUENCE [LARGE SCALE GENOMIC DNA]</scope>
    <source>
        <strain evidence="1 2">OH953</strain>
    </source>
</reference>
<dbReference type="Proteomes" id="UP000277597">
    <property type="component" value="Unassembled WGS sequence"/>
</dbReference>
<evidence type="ECO:0000313" key="2">
    <source>
        <dbReference type="Proteomes" id="UP000277597"/>
    </source>
</evidence>